<organism evidence="1 2">
    <name type="scientific">Tessaracoccus flavescens</name>
    <dbReference type="NCBI Taxonomy" id="399497"/>
    <lineage>
        <taxon>Bacteria</taxon>
        <taxon>Bacillati</taxon>
        <taxon>Actinomycetota</taxon>
        <taxon>Actinomycetes</taxon>
        <taxon>Propionibacteriales</taxon>
        <taxon>Propionibacteriaceae</taxon>
        <taxon>Tessaracoccus</taxon>
    </lineage>
</organism>
<protein>
    <submittedName>
        <fullName evidence="1">Uncharacterized protein</fullName>
    </submittedName>
</protein>
<evidence type="ECO:0000313" key="1">
    <source>
        <dbReference type="EMBL" id="AQP52281.1"/>
    </source>
</evidence>
<dbReference type="KEGG" id="tfa:BW733_17085"/>
<sequence>MDGALGRQWMTECDTAATGRGACRSCTWPSVVSAKADGKGGHTSTESKKWVFNILVLFKN</sequence>
<dbReference type="EMBL" id="CP019607">
    <property type="protein sequence ID" value="AQP52281.1"/>
    <property type="molecule type" value="Genomic_DNA"/>
</dbReference>
<dbReference type="AlphaFoldDB" id="A0A1Q2D216"/>
<proteinExistence type="predicted"/>
<gene>
    <name evidence="1" type="ORF">BW733_17085</name>
</gene>
<dbReference type="Proteomes" id="UP000188235">
    <property type="component" value="Chromosome"/>
</dbReference>
<accession>A0A1Q2D216</accession>
<keyword evidence="2" id="KW-1185">Reference proteome</keyword>
<reference evidence="1 2" key="1">
    <citation type="journal article" date="2008" name="Int. J. Syst. Evol. Microbiol.">
        <title>Tessaracoccus flavescens sp. nov., isolated from marine sediment.</title>
        <authorList>
            <person name="Lee D.W."/>
            <person name="Lee S.D."/>
        </authorList>
    </citation>
    <scope>NUCLEOTIDE SEQUENCE [LARGE SCALE GENOMIC DNA]</scope>
    <source>
        <strain evidence="1 2">SST-39T</strain>
    </source>
</reference>
<name>A0A1Q2D216_9ACTN</name>
<dbReference type="RefSeq" id="WP_077352379.1">
    <property type="nucleotide sequence ID" value="NZ_CP019607.1"/>
</dbReference>
<evidence type="ECO:0000313" key="2">
    <source>
        <dbReference type="Proteomes" id="UP000188235"/>
    </source>
</evidence>